<name>A0A929BB53_9PSEU</name>
<keyword evidence="3" id="KW-1185">Reference proteome</keyword>
<evidence type="ECO:0000313" key="2">
    <source>
        <dbReference type="EMBL" id="MBE9374448.1"/>
    </source>
</evidence>
<sequence length="57" mass="6277">MGTSLLVVLLGMLVPVLAAAPFYVAESRRERAEERERSERSSGAAFPEQSAVRAEER</sequence>
<protein>
    <submittedName>
        <fullName evidence="2">Uncharacterized protein</fullName>
    </submittedName>
</protein>
<evidence type="ECO:0000313" key="3">
    <source>
        <dbReference type="Proteomes" id="UP000598360"/>
    </source>
</evidence>
<dbReference type="EMBL" id="JADEYC010000013">
    <property type="protein sequence ID" value="MBE9374448.1"/>
    <property type="molecule type" value="Genomic_DNA"/>
</dbReference>
<feature type="compositionally biased region" description="Basic and acidic residues" evidence="1">
    <location>
        <begin position="27"/>
        <end position="40"/>
    </location>
</feature>
<reference evidence="2" key="1">
    <citation type="submission" date="2020-10" db="EMBL/GenBank/DDBJ databases">
        <title>Diversity and distribution of actinomycetes associated with coral in the coast of Hainan.</title>
        <authorList>
            <person name="Li F."/>
        </authorList>
    </citation>
    <scope>NUCLEOTIDE SEQUENCE</scope>
    <source>
        <strain evidence="2">HNM0983</strain>
    </source>
</reference>
<dbReference type="RefSeq" id="WP_193927901.1">
    <property type="nucleotide sequence ID" value="NZ_JADEYC010000013.1"/>
</dbReference>
<feature type="region of interest" description="Disordered" evidence="1">
    <location>
        <begin position="27"/>
        <end position="57"/>
    </location>
</feature>
<accession>A0A929BB53</accession>
<evidence type="ECO:0000256" key="1">
    <source>
        <dbReference type="SAM" id="MobiDB-lite"/>
    </source>
</evidence>
<proteinExistence type="predicted"/>
<gene>
    <name evidence="2" type="ORF">IQ251_08295</name>
</gene>
<organism evidence="2 3">
    <name type="scientific">Saccharopolyspora montiporae</name>
    <dbReference type="NCBI Taxonomy" id="2781240"/>
    <lineage>
        <taxon>Bacteria</taxon>
        <taxon>Bacillati</taxon>
        <taxon>Actinomycetota</taxon>
        <taxon>Actinomycetes</taxon>
        <taxon>Pseudonocardiales</taxon>
        <taxon>Pseudonocardiaceae</taxon>
        <taxon>Saccharopolyspora</taxon>
    </lineage>
</organism>
<dbReference type="AlphaFoldDB" id="A0A929BB53"/>
<comment type="caution">
    <text evidence="2">The sequence shown here is derived from an EMBL/GenBank/DDBJ whole genome shotgun (WGS) entry which is preliminary data.</text>
</comment>
<dbReference type="Proteomes" id="UP000598360">
    <property type="component" value="Unassembled WGS sequence"/>
</dbReference>